<dbReference type="KEGG" id="ssl:SS1G_07567"/>
<feature type="compositionally biased region" description="Basic and acidic residues" evidence="1">
    <location>
        <begin position="202"/>
        <end position="222"/>
    </location>
</feature>
<name>A0A1D9QFS2_SCLS1</name>
<dbReference type="OrthoDB" id="3518568at2759"/>
<dbReference type="VEuPathDB" id="FungiDB:sscle_11g085090"/>
<dbReference type="AlphaFoldDB" id="A0A1D9QFS2"/>
<protein>
    <submittedName>
        <fullName evidence="2">Uncharacterized protein</fullName>
    </submittedName>
</protein>
<evidence type="ECO:0000313" key="3">
    <source>
        <dbReference type="Proteomes" id="UP000177798"/>
    </source>
</evidence>
<accession>A0A1D9QFS2</accession>
<dbReference type="EMBL" id="CP017824">
    <property type="protein sequence ID" value="APA13739.1"/>
    <property type="molecule type" value="Genomic_DNA"/>
</dbReference>
<organism evidence="2 3">
    <name type="scientific">Sclerotinia sclerotiorum (strain ATCC 18683 / 1980 / Ss-1)</name>
    <name type="common">White mold</name>
    <name type="synonym">Whetzelinia sclerotiorum</name>
    <dbReference type="NCBI Taxonomy" id="665079"/>
    <lineage>
        <taxon>Eukaryota</taxon>
        <taxon>Fungi</taxon>
        <taxon>Dikarya</taxon>
        <taxon>Ascomycota</taxon>
        <taxon>Pezizomycotina</taxon>
        <taxon>Leotiomycetes</taxon>
        <taxon>Helotiales</taxon>
        <taxon>Sclerotiniaceae</taxon>
        <taxon>Sclerotinia</taxon>
    </lineage>
</organism>
<feature type="region of interest" description="Disordered" evidence="1">
    <location>
        <begin position="304"/>
        <end position="336"/>
    </location>
</feature>
<reference evidence="3" key="1">
    <citation type="journal article" date="2017" name="Genome Biol. Evol.">
        <title>The complete genome sequence of the phytopathogenic fungus Sclerotinia sclerotiorum reveals insights into the genome architecture of broad host range pathogens.</title>
        <authorList>
            <person name="Derbyshire M."/>
            <person name="Denton-Giles M."/>
            <person name="Hegedus D."/>
            <person name="Seifbarghy S."/>
            <person name="Rollins J."/>
            <person name="van Kan J."/>
            <person name="Seidl M.F."/>
            <person name="Faino L."/>
            <person name="Mbengue M."/>
            <person name="Navaud O."/>
            <person name="Raffaele S."/>
            <person name="Hammond-Kosack K."/>
            <person name="Heard S."/>
            <person name="Oliver R."/>
        </authorList>
    </citation>
    <scope>NUCLEOTIDE SEQUENCE [LARGE SCALE GENOMIC DNA]</scope>
    <source>
        <strain evidence="3">ATCC 18683 / 1980 / Ss-1</strain>
    </source>
</reference>
<dbReference type="Proteomes" id="UP000177798">
    <property type="component" value="Chromosome 11"/>
</dbReference>
<gene>
    <name evidence="2" type="ORF">sscle_11g085090</name>
</gene>
<feature type="region of interest" description="Disordered" evidence="1">
    <location>
        <begin position="202"/>
        <end position="271"/>
    </location>
</feature>
<proteinExistence type="predicted"/>
<sequence>MEKCLMCSKTTFQIESPTDDCDRRLKKCFAFMKKRANGKHVSDDERVNSHGYKGLTKTCSFLHLQPSHKKLTTLTTEYLFEVRVAEGDGENGQTRWSSEFWEPNNWDPEKDIADFWLRMKMPWMIRMISEPFEILMGHFLCPLERPEKCNDKCRMQRNSKDFKLVGDVQPMAISMDCKCTRDNPPSQKWHVRLYKRKSERSIREDEEKELLKDHEKMRENQKQKNTSPNEEELHTIEEEREEVTENREGEPRNDNSLAGNNIPPHDTGARDSTIQENAVGLNDGNPQPLEDENISATAFAAGEDINSEEVDDGISPWEGTQPQNRRKNINDRIWYS</sequence>
<dbReference type="RefSeq" id="XP_001590943.1">
    <property type="nucleotide sequence ID" value="XM_001590893.1"/>
</dbReference>
<feature type="compositionally biased region" description="Basic and acidic residues" evidence="1">
    <location>
        <begin position="231"/>
        <end position="253"/>
    </location>
</feature>
<evidence type="ECO:0000313" key="2">
    <source>
        <dbReference type="EMBL" id="APA13739.1"/>
    </source>
</evidence>
<feature type="region of interest" description="Disordered" evidence="1">
    <location>
        <begin position="278"/>
        <end position="297"/>
    </location>
</feature>
<evidence type="ECO:0000256" key="1">
    <source>
        <dbReference type="SAM" id="MobiDB-lite"/>
    </source>
</evidence>